<dbReference type="EMBL" id="KM595078">
    <property type="protein sequence ID" value="AIT70753.1"/>
    <property type="molecule type" value="Genomic_DNA"/>
</dbReference>
<reference evidence="1 2" key="1">
    <citation type="submission" date="2014-09" db="EMBL/GenBank/DDBJ databases">
        <title>Complete Genome Sequence of the Embu Virus Strain SPAn 880.</title>
        <authorList>
            <person name="Ibrahim M.S."/>
            <person name="Antwerpen M.H."/>
            <person name="Georgi E."/>
            <person name="Vette P."/>
            <person name="Zoeller G."/>
            <person name="Meyer H."/>
        </authorList>
    </citation>
    <scope>NUCLEOTIDE SEQUENCE [LARGE SCALE GENOMIC DNA]</scope>
    <source>
        <strain evidence="1">SPAn880</strain>
    </source>
</reference>
<gene>
    <name evidence="1" type="primary">138</name>
</gene>
<organism evidence="1 2">
    <name type="scientific">Cotia virus</name>
    <dbReference type="NCBI Taxonomy" id="39444"/>
    <lineage>
        <taxon>Viruses</taxon>
        <taxon>Varidnaviria</taxon>
        <taxon>Bamfordvirae</taxon>
        <taxon>Nucleocytoviricota</taxon>
        <taxon>Pokkesviricetes</taxon>
        <taxon>Chitovirales</taxon>
        <taxon>Poxviridae</taxon>
        <taxon>Chordopoxvirinae</taxon>
        <taxon>Oryzopoxvirus</taxon>
        <taxon>Oryzopoxvirus cotia</taxon>
    </lineage>
</organism>
<sequence length="43" mass="5028">MKTILNILCILAKCYVIYTKCIISKILIEKFIDDIDNCDDDIF</sequence>
<evidence type="ECO:0000313" key="2">
    <source>
        <dbReference type="Proteomes" id="UP000121784"/>
    </source>
</evidence>
<protein>
    <submittedName>
        <fullName evidence="1">Uncharacterized protein</fullName>
    </submittedName>
</protein>
<accession>A0A097IVX7</accession>
<dbReference type="Proteomes" id="UP000121784">
    <property type="component" value="Segment"/>
</dbReference>
<proteinExistence type="predicted"/>
<name>A0A097IVX7_9POXV</name>
<evidence type="ECO:0000313" key="1">
    <source>
        <dbReference type="EMBL" id="AIT70753.1"/>
    </source>
</evidence>